<feature type="region of interest" description="Disordered" evidence="1">
    <location>
        <begin position="180"/>
        <end position="202"/>
    </location>
</feature>
<protein>
    <submittedName>
        <fullName evidence="2">Uncharacterized protein</fullName>
    </submittedName>
</protein>
<dbReference type="Gene3D" id="3.30.530.20">
    <property type="match status" value="1"/>
</dbReference>
<dbReference type="OrthoDB" id="6335297at2759"/>
<name>A0A8K0L5T1_9PEZI</name>
<gene>
    <name evidence="2" type="ORF">KVT40_003873</name>
</gene>
<dbReference type="AlphaFoldDB" id="A0A8K0L5T1"/>
<organism evidence="2 3">
    <name type="scientific">Elsinoe batatas</name>
    <dbReference type="NCBI Taxonomy" id="2601811"/>
    <lineage>
        <taxon>Eukaryota</taxon>
        <taxon>Fungi</taxon>
        <taxon>Dikarya</taxon>
        <taxon>Ascomycota</taxon>
        <taxon>Pezizomycotina</taxon>
        <taxon>Dothideomycetes</taxon>
        <taxon>Dothideomycetidae</taxon>
        <taxon>Myriangiales</taxon>
        <taxon>Elsinoaceae</taxon>
        <taxon>Elsinoe</taxon>
    </lineage>
</organism>
<proteinExistence type="predicted"/>
<dbReference type="SUPFAM" id="SSF55961">
    <property type="entry name" value="Bet v1-like"/>
    <property type="match status" value="1"/>
</dbReference>
<keyword evidence="3" id="KW-1185">Reference proteome</keyword>
<accession>A0A8K0L5T1</accession>
<dbReference type="CDD" id="cd07822">
    <property type="entry name" value="SRPBCC_4"/>
    <property type="match status" value="1"/>
</dbReference>
<reference evidence="2" key="1">
    <citation type="submission" date="2021-07" db="EMBL/GenBank/DDBJ databases">
        <title>Elsinoe batatas strain:CRI-CJ2 Genome sequencing and assembly.</title>
        <authorList>
            <person name="Huang L."/>
        </authorList>
    </citation>
    <scope>NUCLEOTIDE SEQUENCE</scope>
    <source>
        <strain evidence="2">CRI-CJ2</strain>
    </source>
</reference>
<evidence type="ECO:0000313" key="3">
    <source>
        <dbReference type="Proteomes" id="UP000809789"/>
    </source>
</evidence>
<dbReference type="InterPro" id="IPR023393">
    <property type="entry name" value="START-like_dom_sf"/>
</dbReference>
<dbReference type="EMBL" id="JAESVG020000004">
    <property type="protein sequence ID" value="KAG8628000.1"/>
    <property type="molecule type" value="Genomic_DNA"/>
</dbReference>
<dbReference type="Proteomes" id="UP000809789">
    <property type="component" value="Unassembled WGS sequence"/>
</dbReference>
<evidence type="ECO:0000313" key="2">
    <source>
        <dbReference type="EMBL" id="KAG8628000.1"/>
    </source>
</evidence>
<evidence type="ECO:0000256" key="1">
    <source>
        <dbReference type="SAM" id="MobiDB-lite"/>
    </source>
</evidence>
<comment type="caution">
    <text evidence="2">The sequence shown here is derived from an EMBL/GenBank/DDBJ whole genome shotgun (WGS) entry which is preliminary data.</text>
</comment>
<sequence>MPPPIPTPAIPSGALFSATASTTIDASPLTIYNAHVDPSTWPEWNSFVPSLSIRSQPPDVSPTSPHLHLGTSMLFTVQMSSSFKTESVEEISILSDPPKDDDPVGTKYVVGWKQTMMPALVLRTERVNEITKLEGGRSEYKTWMAFAGPAAYAVRWSQEGNLQGRFEDWVVDLKGWCERKEKGGEEGKAQGDGEGRMEGEGK</sequence>